<dbReference type="STRING" id="393003.SAMN05660461_0434"/>
<dbReference type="InterPro" id="IPR037883">
    <property type="entry name" value="Knr4/Smi1-like_sf"/>
</dbReference>
<dbReference type="InterPro" id="IPR018958">
    <property type="entry name" value="Knr4/Smi1-like_dom"/>
</dbReference>
<dbReference type="RefSeq" id="WP_079467771.1">
    <property type="nucleotide sequence ID" value="NZ_FUZZ01000001.1"/>
</dbReference>
<feature type="domain" description="Knr4/Smi1-like" evidence="1">
    <location>
        <begin position="41"/>
        <end position="170"/>
    </location>
</feature>
<sequence length="218" mass="25297">MDEQLERIKAKLEQLRSSDPNNGLFGASTHKYRLNPTIPIDKIRKFELAHNVDLPSDYAAFLMNIGNGGAGPFYGLERLEDALFDDLDYKRPDALLNPAKPFLHTEAWNQTFKPTVNYEEDEEEYEKQRIEFEERYFDRQQMNGVIAICNFGCGVRLSLVVNGQEYGNIWTDDRSSDYGIHPSYELGNKDKISFLNWYELWLDKSLKERAGKSQKIRG</sequence>
<organism evidence="2 3">
    <name type="scientific">Chitinophaga ginsengisegetis</name>
    <dbReference type="NCBI Taxonomy" id="393003"/>
    <lineage>
        <taxon>Bacteria</taxon>
        <taxon>Pseudomonadati</taxon>
        <taxon>Bacteroidota</taxon>
        <taxon>Chitinophagia</taxon>
        <taxon>Chitinophagales</taxon>
        <taxon>Chitinophagaceae</taxon>
        <taxon>Chitinophaga</taxon>
    </lineage>
</organism>
<evidence type="ECO:0000313" key="2">
    <source>
        <dbReference type="EMBL" id="SKC95574.1"/>
    </source>
</evidence>
<dbReference type="Pfam" id="PF09346">
    <property type="entry name" value="SMI1_KNR4"/>
    <property type="match status" value="1"/>
</dbReference>
<evidence type="ECO:0000259" key="1">
    <source>
        <dbReference type="Pfam" id="PF09346"/>
    </source>
</evidence>
<keyword evidence="3" id="KW-1185">Reference proteome</keyword>
<reference evidence="3" key="1">
    <citation type="submission" date="2017-02" db="EMBL/GenBank/DDBJ databases">
        <authorList>
            <person name="Varghese N."/>
            <person name="Submissions S."/>
        </authorList>
    </citation>
    <scope>NUCLEOTIDE SEQUENCE [LARGE SCALE GENOMIC DNA]</scope>
    <source>
        <strain evidence="3">DSM 18108</strain>
    </source>
</reference>
<dbReference type="AlphaFoldDB" id="A0A1T5N5F2"/>
<evidence type="ECO:0000313" key="3">
    <source>
        <dbReference type="Proteomes" id="UP000190166"/>
    </source>
</evidence>
<dbReference type="SUPFAM" id="SSF160631">
    <property type="entry name" value="SMI1/KNR4-like"/>
    <property type="match status" value="1"/>
</dbReference>
<protein>
    <submittedName>
        <fullName evidence="2">SMI1 / KNR4 family (SUKH-1)</fullName>
    </submittedName>
</protein>
<gene>
    <name evidence="2" type="ORF">SAMN05660461_0434</name>
</gene>
<accession>A0A1T5N5F2</accession>
<proteinExistence type="predicted"/>
<dbReference type="Proteomes" id="UP000190166">
    <property type="component" value="Unassembled WGS sequence"/>
</dbReference>
<dbReference type="EMBL" id="FUZZ01000001">
    <property type="protein sequence ID" value="SKC95574.1"/>
    <property type="molecule type" value="Genomic_DNA"/>
</dbReference>
<name>A0A1T5N5F2_9BACT</name>